<organism evidence="1">
    <name type="scientific">Myoviridae sp. ctlnK45</name>
    <dbReference type="NCBI Taxonomy" id="2826693"/>
    <lineage>
        <taxon>Viruses</taxon>
        <taxon>Duplodnaviria</taxon>
        <taxon>Heunggongvirae</taxon>
        <taxon>Uroviricota</taxon>
        <taxon>Caudoviricetes</taxon>
    </lineage>
</organism>
<name>A0A8S5NN11_9CAUD</name>
<reference evidence="1" key="1">
    <citation type="journal article" date="2021" name="Proc. Natl. Acad. Sci. U.S.A.">
        <title>A Catalog of Tens of Thousands of Viruses from Human Metagenomes Reveals Hidden Associations with Chronic Diseases.</title>
        <authorList>
            <person name="Tisza M.J."/>
            <person name="Buck C.B."/>
        </authorList>
    </citation>
    <scope>NUCLEOTIDE SEQUENCE</scope>
    <source>
        <strain evidence="1">CtlnK45</strain>
    </source>
</reference>
<protein>
    <submittedName>
        <fullName evidence="1">Uncharacterized protein</fullName>
    </submittedName>
</protein>
<sequence length="56" mass="6270">MPFSPCFTVPSQYSQKSPLNHHKVLTDGYLFTLCAPLHQSTQKSIKPRSFNASGVF</sequence>
<accession>A0A8S5NN11</accession>
<proteinExistence type="predicted"/>
<dbReference type="EMBL" id="BK015212">
    <property type="protein sequence ID" value="DAD96189.1"/>
    <property type="molecule type" value="Genomic_DNA"/>
</dbReference>
<evidence type="ECO:0000313" key="1">
    <source>
        <dbReference type="EMBL" id="DAD96189.1"/>
    </source>
</evidence>